<keyword evidence="3" id="KW-1185">Reference proteome</keyword>
<accession>R7UV60</accession>
<dbReference type="EnsemblMetazoa" id="CapteT202782">
    <property type="protein sequence ID" value="CapteP202782"/>
    <property type="gene ID" value="CapteG202782"/>
</dbReference>
<gene>
    <name evidence="1" type="ORF">CAPTEDRAFT_202782</name>
</gene>
<evidence type="ECO:0000313" key="2">
    <source>
        <dbReference type="EnsemblMetazoa" id="CapteP202782"/>
    </source>
</evidence>
<evidence type="ECO:0000313" key="1">
    <source>
        <dbReference type="EMBL" id="ELU07837.1"/>
    </source>
</evidence>
<reference evidence="2" key="3">
    <citation type="submission" date="2015-06" db="UniProtKB">
        <authorList>
            <consortium name="EnsemblMetazoa"/>
        </authorList>
    </citation>
    <scope>IDENTIFICATION</scope>
</reference>
<dbReference type="InterPro" id="IPR043472">
    <property type="entry name" value="Macro_dom-like"/>
</dbReference>
<dbReference type="Proteomes" id="UP000014760">
    <property type="component" value="Unassembled WGS sequence"/>
</dbReference>
<dbReference type="Gene3D" id="3.40.220.10">
    <property type="entry name" value="Leucine Aminopeptidase, subunit E, domain 1"/>
    <property type="match status" value="1"/>
</dbReference>
<proteinExistence type="predicted"/>
<protein>
    <submittedName>
        <fullName evidence="1 2">Uncharacterized protein</fullName>
    </submittedName>
</protein>
<organism evidence="1">
    <name type="scientific">Capitella teleta</name>
    <name type="common">Polychaete worm</name>
    <dbReference type="NCBI Taxonomy" id="283909"/>
    <lineage>
        <taxon>Eukaryota</taxon>
        <taxon>Metazoa</taxon>
        <taxon>Spiralia</taxon>
        <taxon>Lophotrochozoa</taxon>
        <taxon>Annelida</taxon>
        <taxon>Polychaeta</taxon>
        <taxon>Sedentaria</taxon>
        <taxon>Scolecida</taxon>
        <taxon>Capitellidae</taxon>
        <taxon>Capitella</taxon>
    </lineage>
</organism>
<dbReference type="HOGENOM" id="CLU_606328_0_0_1"/>
<name>R7UV60_CAPTE</name>
<dbReference type="EMBL" id="KB299583">
    <property type="protein sequence ID" value="ELU07837.1"/>
    <property type="molecule type" value="Genomic_DNA"/>
</dbReference>
<sequence>MLSALTSEKVTVVSEIWPQFNTKINEVIQNEDSERLSITLSTSDSSCIIAGEKSHVKKVFDELKEMVDVMTKEDKFMKAMVIDNVQLNEHWQKLILVGPELDKVQRKYPELRIAFTSPKSGTLCFEGRYDKIQEAKKHVLNFLQNSPRYVMTAKATTKTLLWKPEMRKSILRRMNGRRLVWDSSDLVHGVLIYTLVEADIEMGIKAIRDVIKEHTLNFRSATEQIIRKALTDLQRKFNGLLSYEINDDLLEFSVSWDADNEVMATINGIVQDPTKKKCLSLDSGMIRLLKAHMMEKLNKICQQFNSFECSYDFDGVSGITLTCLESQFENFHSAFMVVINGVCHSEEKFGTPGFWKLLSIQKGRDRIKALEHRHHVCIDIKAKSGGTAEASGEASAEASAEHFSVHSGDAMSEAAPFTVQTGNCKISVHYGSILQCKADALVNAANQELDHR</sequence>
<evidence type="ECO:0000313" key="3">
    <source>
        <dbReference type="Proteomes" id="UP000014760"/>
    </source>
</evidence>
<feature type="non-terminal residue" evidence="1">
    <location>
        <position position="452"/>
    </location>
</feature>
<dbReference type="SUPFAM" id="SSF52949">
    <property type="entry name" value="Macro domain-like"/>
    <property type="match status" value="1"/>
</dbReference>
<dbReference type="EMBL" id="AMQN01042749">
    <property type="status" value="NOT_ANNOTATED_CDS"/>
    <property type="molecule type" value="Genomic_DNA"/>
</dbReference>
<reference evidence="3" key="1">
    <citation type="submission" date="2012-12" db="EMBL/GenBank/DDBJ databases">
        <authorList>
            <person name="Hellsten U."/>
            <person name="Grimwood J."/>
            <person name="Chapman J.A."/>
            <person name="Shapiro H."/>
            <person name="Aerts A."/>
            <person name="Otillar R.P."/>
            <person name="Terry A.Y."/>
            <person name="Boore J.L."/>
            <person name="Simakov O."/>
            <person name="Marletaz F."/>
            <person name="Cho S.-J."/>
            <person name="Edsinger-Gonzales E."/>
            <person name="Havlak P."/>
            <person name="Kuo D.-H."/>
            <person name="Larsson T."/>
            <person name="Lv J."/>
            <person name="Arendt D."/>
            <person name="Savage R."/>
            <person name="Osoegawa K."/>
            <person name="de Jong P."/>
            <person name="Lindberg D.R."/>
            <person name="Seaver E.C."/>
            <person name="Weisblat D.A."/>
            <person name="Putnam N.H."/>
            <person name="Grigoriev I.V."/>
            <person name="Rokhsar D.S."/>
        </authorList>
    </citation>
    <scope>NUCLEOTIDE SEQUENCE</scope>
    <source>
        <strain evidence="3">I ESC-2004</strain>
    </source>
</reference>
<dbReference type="AlphaFoldDB" id="R7UV60"/>
<dbReference type="STRING" id="283909.R7UV60"/>
<reference evidence="1 3" key="2">
    <citation type="journal article" date="2013" name="Nature">
        <title>Insights into bilaterian evolution from three spiralian genomes.</title>
        <authorList>
            <person name="Simakov O."/>
            <person name="Marletaz F."/>
            <person name="Cho S.J."/>
            <person name="Edsinger-Gonzales E."/>
            <person name="Havlak P."/>
            <person name="Hellsten U."/>
            <person name="Kuo D.H."/>
            <person name="Larsson T."/>
            <person name="Lv J."/>
            <person name="Arendt D."/>
            <person name="Savage R."/>
            <person name="Osoegawa K."/>
            <person name="de Jong P."/>
            <person name="Grimwood J."/>
            <person name="Chapman J.A."/>
            <person name="Shapiro H."/>
            <person name="Aerts A."/>
            <person name="Otillar R.P."/>
            <person name="Terry A.Y."/>
            <person name="Boore J.L."/>
            <person name="Grigoriev I.V."/>
            <person name="Lindberg D.R."/>
            <person name="Seaver E.C."/>
            <person name="Weisblat D.A."/>
            <person name="Putnam N.H."/>
            <person name="Rokhsar D.S."/>
        </authorList>
    </citation>
    <scope>NUCLEOTIDE SEQUENCE</scope>
    <source>
        <strain evidence="1 3">I ESC-2004</strain>
    </source>
</reference>